<accession>A0ABQ9WSX5</accession>
<evidence type="ECO:0000313" key="1">
    <source>
        <dbReference type="EMBL" id="KAK2942604.1"/>
    </source>
</evidence>
<dbReference type="EMBL" id="JARBJD010000396">
    <property type="protein sequence ID" value="KAK2942604.1"/>
    <property type="molecule type" value="Genomic_DNA"/>
</dbReference>
<gene>
    <name evidence="1" type="ORF">BLNAU_22479</name>
</gene>
<proteinExistence type="predicted"/>
<evidence type="ECO:0000313" key="2">
    <source>
        <dbReference type="Proteomes" id="UP001281761"/>
    </source>
</evidence>
<sequence length="760" mass="80045">MGHTLATHFISVTSHTLCSPFVILLSELGSAPSGSTVHLCDVTHLSPSSCVAPFVDIPRQTAPLSSNLPIQDNDHSSGSAGGISVVGVGLDFKSKILLSGTGPLFSFGMFERQPHHHPIGCFHGMETDLIKGKFFNMSTISTPNRENSQELLFGSNVNQRLIGCSVSRSSNHQRGTSMMDPNHGGSLLCLNTSFSSCISKANAEQAISHEHRTQGSQFQPAHLTSESVVFTLCTFNNMRSTASGDYFGGAAILLRETNAALAVLQCYFHKCVATGLNNDGGTISFLCLSSNKRPFSLSQSSFTECQCTYNYIGCTCAAFTSKLASSSVVSGCFFHLCNATGRPGTAGFVVTSASISDCTFVKCASLKHDGGALGLAFITSAALSSIQFRECSASVAGSADVTYRDTPKALLNTSSIQFCDSTSGSPNIYDPDTKETNSTLIPQLVSNDGLFITSFSLKSENGKCLVDVELSSEMDGSMGVLLEGGNVPRLIHVPFGSAKIPSSCGTTEVSVGVSGLLPVLGEGQTFSVRSVGMAGKEILGRIDGVEAELTSSATAALTLSGVFLKTGTSSVVVKNKIGKTFTVSLQTNNGTALNGSISLSSSDPSQLEYGEQYWIDTITHGPFTSAFTTPVSFIVPSPVAIVSSFVCEKDDDWMTLSFVGSGLVGKSYTLTLTEQNPSGVAHTKDIELVPISATTLSEWNATLYPPSLVDLKYGTTYKVTNVVSSISGQSVQLSTSLITTPVEPSRVTALSIARYNMVQT</sequence>
<organism evidence="1 2">
    <name type="scientific">Blattamonas nauphoetae</name>
    <dbReference type="NCBI Taxonomy" id="2049346"/>
    <lineage>
        <taxon>Eukaryota</taxon>
        <taxon>Metamonada</taxon>
        <taxon>Preaxostyla</taxon>
        <taxon>Oxymonadida</taxon>
        <taxon>Blattamonas</taxon>
    </lineage>
</organism>
<reference evidence="1 2" key="1">
    <citation type="journal article" date="2022" name="bioRxiv">
        <title>Genomics of Preaxostyla Flagellates Illuminates Evolutionary Transitions and the Path Towards Mitochondrial Loss.</title>
        <authorList>
            <person name="Novak L.V.F."/>
            <person name="Treitli S.C."/>
            <person name="Pyrih J."/>
            <person name="Halakuc P."/>
            <person name="Pipaliya S.V."/>
            <person name="Vacek V."/>
            <person name="Brzon O."/>
            <person name="Soukal P."/>
            <person name="Eme L."/>
            <person name="Dacks J.B."/>
            <person name="Karnkowska A."/>
            <person name="Elias M."/>
            <person name="Hampl V."/>
        </authorList>
    </citation>
    <scope>NUCLEOTIDE SEQUENCE [LARGE SCALE GENOMIC DNA]</scope>
    <source>
        <strain evidence="1">NAU3</strain>
        <tissue evidence="1">Gut</tissue>
    </source>
</reference>
<protein>
    <submittedName>
        <fullName evidence="1">Uncharacterized protein</fullName>
    </submittedName>
</protein>
<name>A0ABQ9WSX5_9EUKA</name>
<comment type="caution">
    <text evidence="1">The sequence shown here is derived from an EMBL/GenBank/DDBJ whole genome shotgun (WGS) entry which is preliminary data.</text>
</comment>
<keyword evidence="2" id="KW-1185">Reference proteome</keyword>
<dbReference type="Proteomes" id="UP001281761">
    <property type="component" value="Unassembled WGS sequence"/>
</dbReference>